<protein>
    <submittedName>
        <fullName evidence="2">Uncharacterized protein</fullName>
    </submittedName>
</protein>
<keyword evidence="1" id="KW-0812">Transmembrane</keyword>
<reference evidence="2" key="1">
    <citation type="submission" date="2020-10" db="EMBL/GenBank/DDBJ databases">
        <title>Genomic Encyclopedia of Type Strains, Phase IV (KMG-IV): sequencing the most valuable type-strain genomes for metagenomic binning, comparative biology and taxonomic classification.</title>
        <authorList>
            <person name="Goeker M."/>
        </authorList>
    </citation>
    <scope>NUCLEOTIDE SEQUENCE</scope>
    <source>
        <strain evidence="2">DSM 13886</strain>
    </source>
</reference>
<dbReference type="EMBL" id="JADBEL010000016">
    <property type="protein sequence ID" value="MBE1555705.1"/>
    <property type="molecule type" value="Genomic_DNA"/>
</dbReference>
<accession>A0A927RDV5</accession>
<dbReference type="RefSeq" id="WP_192599401.1">
    <property type="nucleotide sequence ID" value="NZ_JADBEL010000016.1"/>
</dbReference>
<dbReference type="AlphaFoldDB" id="A0A927RDV5"/>
<keyword evidence="3" id="KW-1185">Reference proteome</keyword>
<keyword evidence="1" id="KW-1133">Transmembrane helix</keyword>
<feature type="transmembrane region" description="Helical" evidence="1">
    <location>
        <begin position="45"/>
        <end position="66"/>
    </location>
</feature>
<organism evidence="2 3">
    <name type="scientific">Sporosarcina limicola</name>
    <dbReference type="NCBI Taxonomy" id="34101"/>
    <lineage>
        <taxon>Bacteria</taxon>
        <taxon>Bacillati</taxon>
        <taxon>Bacillota</taxon>
        <taxon>Bacilli</taxon>
        <taxon>Bacillales</taxon>
        <taxon>Caryophanaceae</taxon>
        <taxon>Sporosarcina</taxon>
    </lineage>
</organism>
<proteinExistence type="predicted"/>
<sequence>MLQTYEIIQDYEWQRFPIELIIIYVESEKKRSVVLHERKHINPPYLTLFNAIFVSLGSILFGAVAYRKEEASGYYSLGK</sequence>
<evidence type="ECO:0000313" key="3">
    <source>
        <dbReference type="Proteomes" id="UP000658225"/>
    </source>
</evidence>
<comment type="caution">
    <text evidence="2">The sequence shown here is derived from an EMBL/GenBank/DDBJ whole genome shotgun (WGS) entry which is preliminary data.</text>
</comment>
<dbReference type="Proteomes" id="UP000658225">
    <property type="component" value="Unassembled WGS sequence"/>
</dbReference>
<evidence type="ECO:0000313" key="2">
    <source>
        <dbReference type="EMBL" id="MBE1555705.1"/>
    </source>
</evidence>
<evidence type="ECO:0000256" key="1">
    <source>
        <dbReference type="SAM" id="Phobius"/>
    </source>
</evidence>
<gene>
    <name evidence="2" type="ORF">H4683_002825</name>
</gene>
<name>A0A927RDV5_9BACL</name>
<keyword evidence="1" id="KW-0472">Membrane</keyword>